<dbReference type="GeneID" id="110758248"/>
<name>A0A6P5SIB0_PRUAV</name>
<feature type="compositionally biased region" description="Basic and acidic residues" evidence="1">
    <location>
        <begin position="99"/>
        <end position="118"/>
    </location>
</feature>
<dbReference type="Pfam" id="PF14223">
    <property type="entry name" value="Retrotran_gag_2"/>
    <property type="match status" value="1"/>
</dbReference>
<dbReference type="SUPFAM" id="SSF48403">
    <property type="entry name" value="Ankyrin repeat"/>
    <property type="match status" value="1"/>
</dbReference>
<keyword evidence="2" id="KW-1185">Reference proteome</keyword>
<dbReference type="SMART" id="SM00248">
    <property type="entry name" value="ANK"/>
    <property type="match status" value="4"/>
</dbReference>
<dbReference type="PANTHER" id="PTHR24121">
    <property type="entry name" value="NO MECHANORECEPTOR POTENTIAL C, ISOFORM D-RELATED"/>
    <property type="match status" value="1"/>
</dbReference>
<organism evidence="2 3">
    <name type="scientific">Prunus avium</name>
    <name type="common">Cherry</name>
    <name type="synonym">Cerasus avium</name>
    <dbReference type="NCBI Taxonomy" id="42229"/>
    <lineage>
        <taxon>Eukaryota</taxon>
        <taxon>Viridiplantae</taxon>
        <taxon>Streptophyta</taxon>
        <taxon>Embryophyta</taxon>
        <taxon>Tracheophyta</taxon>
        <taxon>Spermatophyta</taxon>
        <taxon>Magnoliopsida</taxon>
        <taxon>eudicotyledons</taxon>
        <taxon>Gunneridae</taxon>
        <taxon>Pentapetalae</taxon>
        <taxon>rosids</taxon>
        <taxon>fabids</taxon>
        <taxon>Rosales</taxon>
        <taxon>Rosaceae</taxon>
        <taxon>Amygdaloideae</taxon>
        <taxon>Amygdaleae</taxon>
        <taxon>Prunus</taxon>
    </lineage>
</organism>
<reference evidence="3" key="1">
    <citation type="submission" date="2025-08" db="UniProtKB">
        <authorList>
            <consortium name="RefSeq"/>
        </authorList>
    </citation>
    <scope>IDENTIFICATION</scope>
</reference>
<sequence length="358" mass="40568">MAATVSPIANLQLLNRHNYEDWSFQVKVYLLAEDVWDVVEAATEPPKPEDGEAEFRAWRKNNAKALLAIRTCCGDDTYPIIKGITTAKAAWDMLAEELKPSDSEELKPSDSEELKPSDSEEGWDNFYFCERDVKYDPLYDSLERGDWNAAKEFIDRHPESLTHRGSSSGGTALHEAIERKQLDIVEELLKLMTEQDLEIEDDFGFTAFFTALCKGMAKIVASMVKKNENLVTMRFPNATSMTPVLFACILGHCEIARFLYSRTPIHVLTEDNNGRDGAELISESLVDRNKFDIGWDLLQHCPKLVLTEYYSGHSPLNALAGLHSAFPSGVPLRFWQRWIYNNIHVQQPQHAPINSDVV</sequence>
<proteinExistence type="predicted"/>
<accession>A0A6P5SIB0</accession>
<evidence type="ECO:0000256" key="1">
    <source>
        <dbReference type="SAM" id="MobiDB-lite"/>
    </source>
</evidence>
<dbReference type="RefSeq" id="XP_021815744.1">
    <property type="nucleotide sequence ID" value="XM_021960052.1"/>
</dbReference>
<dbReference type="AlphaFoldDB" id="A0A6P5SIB0"/>
<dbReference type="InterPro" id="IPR002110">
    <property type="entry name" value="Ankyrin_rpt"/>
</dbReference>
<evidence type="ECO:0000313" key="3">
    <source>
        <dbReference type="RefSeq" id="XP_021815744.1"/>
    </source>
</evidence>
<dbReference type="InterPro" id="IPR036770">
    <property type="entry name" value="Ankyrin_rpt-contain_sf"/>
</dbReference>
<feature type="region of interest" description="Disordered" evidence="1">
    <location>
        <begin position="99"/>
        <end position="119"/>
    </location>
</feature>
<protein>
    <submittedName>
        <fullName evidence="3">Uncharacterized protein LOC110758248</fullName>
    </submittedName>
</protein>
<dbReference type="Gene3D" id="1.25.40.20">
    <property type="entry name" value="Ankyrin repeat-containing domain"/>
    <property type="match status" value="1"/>
</dbReference>
<gene>
    <name evidence="3" type="primary">LOC110758248</name>
</gene>
<dbReference type="Pfam" id="PF00023">
    <property type="entry name" value="Ank"/>
    <property type="match status" value="1"/>
</dbReference>
<dbReference type="KEGG" id="pavi:110758248"/>
<dbReference type="Proteomes" id="UP000515124">
    <property type="component" value="Unplaced"/>
</dbReference>
<evidence type="ECO:0000313" key="2">
    <source>
        <dbReference type="Proteomes" id="UP000515124"/>
    </source>
</evidence>
<dbReference type="PANTHER" id="PTHR24121:SF21">
    <property type="entry name" value="ANKYRIN REPEAT FAMILY PROTEIN"/>
    <property type="match status" value="1"/>
</dbReference>